<gene>
    <name evidence="2" type="ORF">H7F49_11630</name>
</gene>
<keyword evidence="1" id="KW-0472">Membrane</keyword>
<sequence>MKRLRFYAVAATIGWSFLALSGWVAIMAVYFVGYDLIENRALPVAPALRSFDVSRWDEGYFYAKGTYDNKAETPEGELVLNSQEIVCDKSNNECVIASVNIIGNYMDDYFIRYQIASWTNSRIIFSDDSPICVKNTYIVDRYAESFTLLTRKKAVIPDYALKSQLKPCGNLKDENVTLADGGEVYWRKKMAFKAQNRLYFDAVLVLMNIAYFALVVWLWRRRRRTAIGNVEM</sequence>
<evidence type="ECO:0000256" key="1">
    <source>
        <dbReference type="SAM" id="Phobius"/>
    </source>
</evidence>
<comment type="caution">
    <text evidence="2">The sequence shown here is derived from an EMBL/GenBank/DDBJ whole genome shotgun (WGS) entry which is preliminary data.</text>
</comment>
<keyword evidence="1" id="KW-1133">Transmembrane helix</keyword>
<name>A0A7X1KCJ1_9SPHN</name>
<feature type="transmembrane region" description="Helical" evidence="1">
    <location>
        <begin position="198"/>
        <end position="219"/>
    </location>
</feature>
<dbReference type="Proteomes" id="UP000520156">
    <property type="component" value="Unassembled WGS sequence"/>
</dbReference>
<proteinExistence type="predicted"/>
<feature type="transmembrane region" description="Helical" evidence="1">
    <location>
        <begin position="6"/>
        <end position="32"/>
    </location>
</feature>
<evidence type="ECO:0000313" key="3">
    <source>
        <dbReference type="Proteomes" id="UP000520156"/>
    </source>
</evidence>
<evidence type="ECO:0000313" key="2">
    <source>
        <dbReference type="EMBL" id="MBC2652356.1"/>
    </source>
</evidence>
<keyword evidence="3" id="KW-1185">Reference proteome</keyword>
<dbReference type="EMBL" id="JACLAU010000018">
    <property type="protein sequence ID" value="MBC2652356.1"/>
    <property type="molecule type" value="Genomic_DNA"/>
</dbReference>
<keyword evidence="1" id="KW-0812">Transmembrane</keyword>
<accession>A0A7X1KCJ1</accession>
<reference evidence="2 3" key="1">
    <citation type="submission" date="2020-08" db="EMBL/GenBank/DDBJ databases">
        <title>The genome sequence of Novosphingobium flavum 4Y4.</title>
        <authorList>
            <person name="Liu Y."/>
        </authorList>
    </citation>
    <scope>NUCLEOTIDE SEQUENCE [LARGE SCALE GENOMIC DNA]</scope>
    <source>
        <strain evidence="2 3">4Y4</strain>
    </source>
</reference>
<dbReference type="RefSeq" id="WP_185683770.1">
    <property type="nucleotide sequence ID" value="NZ_JACLAU010000018.1"/>
</dbReference>
<protein>
    <submittedName>
        <fullName evidence="2">Uncharacterized protein</fullName>
    </submittedName>
</protein>
<dbReference type="AlphaFoldDB" id="A0A7X1KCJ1"/>
<organism evidence="2 3">
    <name type="scientific">Novosphingobium aerophilum</name>
    <dbReference type="NCBI Taxonomy" id="2839843"/>
    <lineage>
        <taxon>Bacteria</taxon>
        <taxon>Pseudomonadati</taxon>
        <taxon>Pseudomonadota</taxon>
        <taxon>Alphaproteobacteria</taxon>
        <taxon>Sphingomonadales</taxon>
        <taxon>Sphingomonadaceae</taxon>
        <taxon>Novosphingobium</taxon>
    </lineage>
</organism>